<protein>
    <submittedName>
        <fullName evidence="2">Uncharacterized protein</fullName>
    </submittedName>
</protein>
<name>A0A2K3DBX0_CHLRE</name>
<dbReference type="Gramene" id="PNW78027">
    <property type="protein sequence ID" value="PNW78027"/>
    <property type="gene ID" value="CHLRE_10g461450v5"/>
</dbReference>
<organism evidence="2 3">
    <name type="scientific">Chlamydomonas reinhardtii</name>
    <name type="common">Chlamydomonas smithii</name>
    <dbReference type="NCBI Taxonomy" id="3055"/>
    <lineage>
        <taxon>Eukaryota</taxon>
        <taxon>Viridiplantae</taxon>
        <taxon>Chlorophyta</taxon>
        <taxon>core chlorophytes</taxon>
        <taxon>Chlorophyceae</taxon>
        <taxon>CS clade</taxon>
        <taxon>Chlamydomonadales</taxon>
        <taxon>Chlamydomonadaceae</taxon>
        <taxon>Chlamydomonas</taxon>
    </lineage>
</organism>
<dbReference type="EMBL" id="CM008971">
    <property type="protein sequence ID" value="PNW78028.1"/>
    <property type="molecule type" value="Genomic_DNA"/>
</dbReference>
<accession>A0A2K3DBX0</accession>
<dbReference type="KEGG" id="cre:CHLRE_10g461450v5"/>
<feature type="region of interest" description="Disordered" evidence="1">
    <location>
        <begin position="393"/>
        <end position="435"/>
    </location>
</feature>
<dbReference type="EMBL" id="CM008971">
    <property type="protein sequence ID" value="PNW78027.1"/>
    <property type="molecule type" value="Genomic_DNA"/>
</dbReference>
<proteinExistence type="predicted"/>
<dbReference type="OrthoDB" id="10681480at2759"/>
<dbReference type="RefSeq" id="XP_042920556.1">
    <property type="nucleotide sequence ID" value="XM_043067159.1"/>
</dbReference>
<dbReference type="GeneID" id="66055150"/>
<feature type="region of interest" description="Disordered" evidence="1">
    <location>
        <begin position="287"/>
        <end position="353"/>
    </location>
</feature>
<evidence type="ECO:0000313" key="2">
    <source>
        <dbReference type="EMBL" id="PNW78027.1"/>
    </source>
</evidence>
<reference evidence="2" key="2">
    <citation type="submission" date="2017-07" db="EMBL/GenBank/DDBJ databases">
        <title>WGS assembly of Chlamydomonas reinhardtii.</title>
        <authorList>
            <consortium name="Chlamydomonas Annotation Team"/>
            <consortium name="JGI Annotation Team"/>
            <person name="Merchant S.S."/>
            <person name="Prochnik S.E."/>
            <person name="Vallon O."/>
            <person name="Harris E.H."/>
            <person name="Karpowicz S.J."/>
            <person name="Witman G.B."/>
            <person name="Terry A."/>
            <person name="Salamov A."/>
            <person name="Fritz-Laylin L.K."/>
            <person name="Marechal-Drouard L."/>
            <person name="Marshall W.F."/>
            <person name="Qu L.H."/>
            <person name="Nelson D.R."/>
            <person name="Sanderfoot A.A."/>
            <person name="Spalding M.H."/>
            <person name="Kapitonov V.V."/>
            <person name="Ren Q."/>
            <person name="Ferris P."/>
            <person name="Lindquist E."/>
            <person name="Shapiro H."/>
            <person name="Lucas S.M."/>
            <person name="Grimwood J."/>
            <person name="Schmutz J."/>
            <person name="Grigoriev I.V."/>
            <person name="Rokhsar D.S."/>
        </authorList>
    </citation>
    <scope>NUCLEOTIDE SEQUENCE</scope>
    <source>
        <strain evidence="2">CC-503 cw92 mt+</strain>
    </source>
</reference>
<reference evidence="2 3" key="1">
    <citation type="journal article" date="2007" name="Science">
        <title>The Chlamydomonas genome reveals the evolution of key animal and plant functions.</title>
        <authorList>
            <person name="Merchant S.S."/>
            <person name="Prochnik S.E."/>
            <person name="Vallon O."/>
            <person name="Harris E.H."/>
            <person name="Karpowicz S.J."/>
            <person name="Witman G.B."/>
            <person name="Terry A."/>
            <person name="Salamov A."/>
            <person name="Fritz-Laylin L.K."/>
            <person name="Marechal-Drouard L."/>
            <person name="Marshall W.F."/>
            <person name="Qu L.H."/>
            <person name="Nelson D.R."/>
            <person name="Sanderfoot A.A."/>
            <person name="Spalding M.H."/>
            <person name="Kapitonov V.V."/>
            <person name="Ren Q."/>
            <person name="Ferris P."/>
            <person name="Lindquist E."/>
            <person name="Shapiro H."/>
            <person name="Lucas S.M."/>
            <person name="Grimwood J."/>
            <person name="Schmutz J."/>
            <person name="Cardol P."/>
            <person name="Cerutti H."/>
            <person name="Chanfreau G."/>
            <person name="Chen C.L."/>
            <person name="Cognat V."/>
            <person name="Croft M.T."/>
            <person name="Dent R."/>
            <person name="Dutcher S."/>
            <person name="Fernandez E."/>
            <person name="Fukuzawa H."/>
            <person name="Gonzalez-Ballester D."/>
            <person name="Gonzalez-Halphen D."/>
            <person name="Hallmann A."/>
            <person name="Hanikenne M."/>
            <person name="Hippler M."/>
            <person name="Inwood W."/>
            <person name="Jabbari K."/>
            <person name="Kalanon M."/>
            <person name="Kuras R."/>
            <person name="Lefebvre P.A."/>
            <person name="Lemaire S.D."/>
            <person name="Lobanov A.V."/>
            <person name="Lohr M."/>
            <person name="Manuell A."/>
            <person name="Meier I."/>
            <person name="Mets L."/>
            <person name="Mittag M."/>
            <person name="Mittelmeier T."/>
            <person name="Moroney J.V."/>
            <person name="Moseley J."/>
            <person name="Napoli C."/>
            <person name="Nedelcu A.M."/>
            <person name="Niyogi K."/>
            <person name="Novoselov S.V."/>
            <person name="Paulsen I.T."/>
            <person name="Pazour G."/>
            <person name="Purton S."/>
            <person name="Ral J.P."/>
            <person name="Riano-Pachon D.M."/>
            <person name="Riekhof W."/>
            <person name="Rymarquis L."/>
            <person name="Schroda M."/>
            <person name="Stern D."/>
            <person name="Umen J."/>
            <person name="Willows R."/>
            <person name="Wilson N."/>
            <person name="Zimmer S.L."/>
            <person name="Allmer J."/>
            <person name="Balk J."/>
            <person name="Bisova K."/>
            <person name="Chen C.J."/>
            <person name="Elias M."/>
            <person name="Gendler K."/>
            <person name="Hauser C."/>
            <person name="Lamb M.R."/>
            <person name="Ledford H."/>
            <person name="Long J.C."/>
            <person name="Minagawa J."/>
            <person name="Page M.D."/>
            <person name="Pan J."/>
            <person name="Pootakham W."/>
            <person name="Roje S."/>
            <person name="Rose A."/>
            <person name="Stahlberg E."/>
            <person name="Terauchi A.M."/>
            <person name="Yang P."/>
            <person name="Ball S."/>
            <person name="Bowler C."/>
            <person name="Dieckmann C.L."/>
            <person name="Gladyshev V.N."/>
            <person name="Green P."/>
            <person name="Jorgensen R."/>
            <person name="Mayfield S."/>
            <person name="Mueller-Roeber B."/>
            <person name="Rajamani S."/>
            <person name="Sayre R.T."/>
            <person name="Brokstein P."/>
            <person name="Dubchak I."/>
            <person name="Goodstein D."/>
            <person name="Hornick L."/>
            <person name="Huang Y.W."/>
            <person name="Jhaveri J."/>
            <person name="Luo Y."/>
            <person name="Martinez D."/>
            <person name="Ngau W.C."/>
            <person name="Otillar B."/>
            <person name="Poliakov A."/>
            <person name="Porter A."/>
            <person name="Szajkowski L."/>
            <person name="Werner G."/>
            <person name="Zhou K."/>
            <person name="Grigoriev I.V."/>
            <person name="Rokhsar D.S."/>
            <person name="Grossman A.R."/>
        </authorList>
    </citation>
    <scope>NUCLEOTIDE SEQUENCE [LARGE SCALE GENOMIC DNA]</scope>
    <source>
        <strain evidence="3">CC-503</strain>
        <strain evidence="2">CC-503 cw92 mt+</strain>
    </source>
</reference>
<evidence type="ECO:0000313" key="3">
    <source>
        <dbReference type="Proteomes" id="UP000006906"/>
    </source>
</evidence>
<sequence length="528" mass="52863">MDYQLPTAAPAMGAGPAAGAAQLGCFPVPFFFCPPAGDAMVYPMLFPPAGPCFLPPQAMAPLGPYTSPPYFFAAMGAMAAAAAAAAAPGAWAPPPQALPPPRACESSASFSPAKARHVLQPQSGAAQARHHHHHHLYRRDYNCSRTSLAPSSRSRQACATQQMQVQPAAAGGDAPAIAAGAPAQAAAAAAVAKAPQQLGNMRESAAAPHVMCQQAAASGAAREKHDIVASAGAVSLGTESHHSAASGAAVDFTAEQPQPPLMQQPFRSPFLTAPQMQLSYFQAGAAAQPAATESHTAASPAPRSKPNRQAMDTAAHTRRSTSDTGTAVAEAPAGGAAEGRVALEPQDGGGGEVWVDSRRVRAVLRRRQQRGRTVAADLGVAIAPGGLKAHCMRPAHGNGASRGVSPASSGSSDMEEHSSDLEEVLTAGGGQGPQQLLAAPGGGVSGGAVRAFSAAAPPLQSQLAAAAVAAAAEARAALEAELAAVLAEDSEAAGLLRSGYLMDGGSVSTLATSATAGTADEVLTELVC</sequence>
<dbReference type="AlphaFoldDB" id="A0A2K3DBX0"/>
<feature type="compositionally biased region" description="Low complexity" evidence="1">
    <location>
        <begin position="399"/>
        <end position="412"/>
    </location>
</feature>
<feature type="compositionally biased region" description="Low complexity" evidence="1">
    <location>
        <begin position="324"/>
        <end position="342"/>
    </location>
</feature>
<evidence type="ECO:0000256" key="1">
    <source>
        <dbReference type="SAM" id="MobiDB-lite"/>
    </source>
</evidence>
<keyword evidence="3" id="KW-1185">Reference proteome</keyword>
<dbReference type="RefSeq" id="XP_042920557.1">
    <property type="nucleotide sequence ID" value="XM_043067160.1"/>
</dbReference>
<dbReference type="Gramene" id="PNW78028">
    <property type="protein sequence ID" value="PNW78028"/>
    <property type="gene ID" value="CHLRE_10g461450v5"/>
</dbReference>
<dbReference type="Proteomes" id="UP000006906">
    <property type="component" value="Chromosome 10"/>
</dbReference>
<gene>
    <name evidence="2" type="ORF">CHLRE_10g461450v5</name>
</gene>